<dbReference type="Gene3D" id="1.10.10.60">
    <property type="entry name" value="Homeodomain-like"/>
    <property type="match status" value="2"/>
</dbReference>
<accession>A0ABW3PSX0</accession>
<dbReference type="InterPro" id="IPR020449">
    <property type="entry name" value="Tscrpt_reg_AraC-type_HTH"/>
</dbReference>
<dbReference type="SUPFAM" id="SSF46689">
    <property type="entry name" value="Homeodomain-like"/>
    <property type="match status" value="1"/>
</dbReference>
<organism evidence="5 6">
    <name type="scientific">Paenibacillus provencensis</name>
    <dbReference type="NCBI Taxonomy" id="441151"/>
    <lineage>
        <taxon>Bacteria</taxon>
        <taxon>Bacillati</taxon>
        <taxon>Bacillota</taxon>
        <taxon>Bacilli</taxon>
        <taxon>Bacillales</taxon>
        <taxon>Paenibacillaceae</taxon>
        <taxon>Paenibacillus</taxon>
    </lineage>
</organism>
<keyword evidence="2" id="KW-0238">DNA-binding</keyword>
<dbReference type="Proteomes" id="UP001597169">
    <property type="component" value="Unassembled WGS sequence"/>
</dbReference>
<comment type="caution">
    <text evidence="5">The sequence shown here is derived from an EMBL/GenBank/DDBJ whole genome shotgun (WGS) entry which is preliminary data.</text>
</comment>
<dbReference type="PRINTS" id="PR00032">
    <property type="entry name" value="HTHARAC"/>
</dbReference>
<gene>
    <name evidence="5" type="ORF">ACFQ3J_07170</name>
</gene>
<dbReference type="InterPro" id="IPR018062">
    <property type="entry name" value="HTH_AraC-typ_CS"/>
</dbReference>
<keyword evidence="1" id="KW-0805">Transcription regulation</keyword>
<dbReference type="EMBL" id="JBHTKX010000001">
    <property type="protein sequence ID" value="MFD1127948.1"/>
    <property type="molecule type" value="Genomic_DNA"/>
</dbReference>
<evidence type="ECO:0000256" key="3">
    <source>
        <dbReference type="ARBA" id="ARBA00023163"/>
    </source>
</evidence>
<name>A0ABW3PSX0_9BACL</name>
<evidence type="ECO:0000313" key="5">
    <source>
        <dbReference type="EMBL" id="MFD1127948.1"/>
    </source>
</evidence>
<proteinExistence type="predicted"/>
<evidence type="ECO:0000313" key="6">
    <source>
        <dbReference type="Proteomes" id="UP001597169"/>
    </source>
</evidence>
<evidence type="ECO:0000259" key="4">
    <source>
        <dbReference type="PROSITE" id="PS01124"/>
    </source>
</evidence>
<evidence type="ECO:0000256" key="2">
    <source>
        <dbReference type="ARBA" id="ARBA00023125"/>
    </source>
</evidence>
<dbReference type="PROSITE" id="PS01124">
    <property type="entry name" value="HTH_ARAC_FAMILY_2"/>
    <property type="match status" value="1"/>
</dbReference>
<dbReference type="PANTHER" id="PTHR43280">
    <property type="entry name" value="ARAC-FAMILY TRANSCRIPTIONAL REGULATOR"/>
    <property type="match status" value="1"/>
</dbReference>
<protein>
    <submittedName>
        <fullName evidence="5">Helix-turn-helix transcriptional regulator</fullName>
    </submittedName>
</protein>
<dbReference type="Pfam" id="PF12833">
    <property type="entry name" value="HTH_18"/>
    <property type="match status" value="1"/>
</dbReference>
<dbReference type="InterPro" id="IPR009057">
    <property type="entry name" value="Homeodomain-like_sf"/>
</dbReference>
<sequence>MERLIVLHEYSEFECLAFKEKMDSYCDVILSSLPEFSITPSALNDYQMVFIISKARELPAHWDLEEVMKQIPVVLILSSELPDLIMFVGMFEVMERVDAAVHSSDDSQQARLFRKALMYIEENLGSNELALDVLSSYLCISPSYCSRIFQKYAGKGFKEYTMERRIQLAKSLLEGGSLVTDVCLSVGYGDLTHFTRTFRRLIGMNPSEYRVAHLRKTV</sequence>
<dbReference type="RefSeq" id="WP_091156439.1">
    <property type="nucleotide sequence ID" value="NZ_JBHTKX010000001.1"/>
</dbReference>
<dbReference type="InterPro" id="IPR018060">
    <property type="entry name" value="HTH_AraC"/>
</dbReference>
<feature type="domain" description="HTH araC/xylS-type" evidence="4">
    <location>
        <begin position="114"/>
        <end position="212"/>
    </location>
</feature>
<reference evidence="6" key="1">
    <citation type="journal article" date="2019" name="Int. J. Syst. Evol. Microbiol.">
        <title>The Global Catalogue of Microorganisms (GCM) 10K type strain sequencing project: providing services to taxonomists for standard genome sequencing and annotation.</title>
        <authorList>
            <consortium name="The Broad Institute Genomics Platform"/>
            <consortium name="The Broad Institute Genome Sequencing Center for Infectious Disease"/>
            <person name="Wu L."/>
            <person name="Ma J."/>
        </authorList>
    </citation>
    <scope>NUCLEOTIDE SEQUENCE [LARGE SCALE GENOMIC DNA]</scope>
    <source>
        <strain evidence="6">CCUG 53519</strain>
    </source>
</reference>
<keyword evidence="3" id="KW-0804">Transcription</keyword>
<evidence type="ECO:0000256" key="1">
    <source>
        <dbReference type="ARBA" id="ARBA00023015"/>
    </source>
</evidence>
<dbReference type="PANTHER" id="PTHR43280:SF2">
    <property type="entry name" value="HTH-TYPE TRANSCRIPTIONAL REGULATOR EXSA"/>
    <property type="match status" value="1"/>
</dbReference>
<dbReference type="SMART" id="SM00342">
    <property type="entry name" value="HTH_ARAC"/>
    <property type="match status" value="1"/>
</dbReference>
<dbReference type="PROSITE" id="PS00041">
    <property type="entry name" value="HTH_ARAC_FAMILY_1"/>
    <property type="match status" value="1"/>
</dbReference>
<keyword evidence="6" id="KW-1185">Reference proteome</keyword>